<keyword evidence="9" id="KW-0479">Metal-binding</keyword>
<evidence type="ECO:0000313" key="18">
    <source>
        <dbReference type="Proteomes" id="UP001497497"/>
    </source>
</evidence>
<dbReference type="GO" id="GO:0005737">
    <property type="term" value="C:cytoplasm"/>
    <property type="evidence" value="ECO:0007669"/>
    <property type="project" value="UniProtKB-SubCell"/>
</dbReference>
<evidence type="ECO:0000256" key="1">
    <source>
        <dbReference type="ARBA" id="ARBA00001946"/>
    </source>
</evidence>
<evidence type="ECO:0000256" key="6">
    <source>
        <dbReference type="ARBA" id="ARBA00022527"/>
    </source>
</evidence>
<dbReference type="InterPro" id="IPR051997">
    <property type="entry name" value="STK_NEK"/>
</dbReference>
<keyword evidence="10" id="KW-0677">Repeat</keyword>
<evidence type="ECO:0000256" key="12">
    <source>
        <dbReference type="ARBA" id="ARBA00022777"/>
    </source>
</evidence>
<evidence type="ECO:0000256" key="4">
    <source>
        <dbReference type="ARBA" id="ARBA00012513"/>
    </source>
</evidence>
<organism evidence="17 18">
    <name type="scientific">Lymnaea stagnalis</name>
    <name type="common">Great pond snail</name>
    <name type="synonym">Helix stagnalis</name>
    <dbReference type="NCBI Taxonomy" id="6523"/>
    <lineage>
        <taxon>Eukaryota</taxon>
        <taxon>Metazoa</taxon>
        <taxon>Spiralia</taxon>
        <taxon>Lophotrochozoa</taxon>
        <taxon>Mollusca</taxon>
        <taxon>Gastropoda</taxon>
        <taxon>Heterobranchia</taxon>
        <taxon>Euthyneura</taxon>
        <taxon>Panpulmonata</taxon>
        <taxon>Hygrophila</taxon>
        <taxon>Lymnaeoidea</taxon>
        <taxon>Lymnaeidae</taxon>
        <taxon>Lymnaea</taxon>
    </lineage>
</organism>
<accession>A0AAV2IAQ4</accession>
<dbReference type="Pfam" id="PF25390">
    <property type="entry name" value="WD40_RLD"/>
    <property type="match status" value="1"/>
</dbReference>
<protein>
    <recommendedName>
        <fullName evidence="4">non-specific serine/threonine protein kinase</fullName>
        <ecNumber evidence="4">2.7.11.1</ecNumber>
    </recommendedName>
</protein>
<sequence>QIYQWGGGKITPQKLEIFTREKSPMQVATGHSHFAAITFEKELYTWANPQGGVNMVGQLGHGDTAAYKAPRRVDSLLGVSIQQVACGEDFTLCVSDNGALYAFGSDYYGCLGSEGDEEEVLSPVLVDYFTDHPVQEVACGDAHVVALTRYGDIYTWGSGEYGKLGLGSEDDYNTPQKVDIPGKQEVKHVGAGGDSSFLICSSGRLLACGSNQFNKLGFNSETSGLRKRKKKTFDVPCKNTFSTVKPLNRLTITQVAAGKTHSGVIDSFGYLHMFGSNKYGQLGMGDFKVRPGICRVGGVLTGQKVEQLACGDGFTVAATNENQIYSWGNGESGRLGGMFTDQGIGPNGMCTALPRPIFGSMHVVSCLSCRHWNTLIIAEKVLNQKTLKSRVSSPKRKQILTLKNC</sequence>
<dbReference type="GO" id="GO:0004674">
    <property type="term" value="F:protein serine/threonine kinase activity"/>
    <property type="evidence" value="ECO:0007669"/>
    <property type="project" value="UniProtKB-KW"/>
</dbReference>
<evidence type="ECO:0000256" key="15">
    <source>
        <dbReference type="PROSITE-ProRule" id="PRU00235"/>
    </source>
</evidence>
<dbReference type="Gene3D" id="2.130.10.30">
    <property type="entry name" value="Regulator of chromosome condensation 1/beta-lactamase-inhibitor protein II"/>
    <property type="match status" value="2"/>
</dbReference>
<feature type="domain" description="RCC1-like" evidence="16">
    <location>
        <begin position="12"/>
        <end position="337"/>
    </location>
</feature>
<evidence type="ECO:0000256" key="14">
    <source>
        <dbReference type="ARBA" id="ARBA00022842"/>
    </source>
</evidence>
<keyword evidence="8" id="KW-0808">Transferase</keyword>
<evidence type="ECO:0000256" key="7">
    <source>
        <dbReference type="ARBA" id="ARBA00022553"/>
    </source>
</evidence>
<dbReference type="EMBL" id="CAXITT010000582">
    <property type="protein sequence ID" value="CAL1543886.1"/>
    <property type="molecule type" value="Genomic_DNA"/>
</dbReference>
<feature type="non-terminal residue" evidence="17">
    <location>
        <position position="1"/>
    </location>
</feature>
<feature type="repeat" description="RCC1" evidence="15">
    <location>
        <begin position="151"/>
        <end position="202"/>
    </location>
</feature>
<feature type="repeat" description="RCC1" evidence="15">
    <location>
        <begin position="41"/>
        <end position="97"/>
    </location>
</feature>
<comment type="subcellular location">
    <subcellularLocation>
        <location evidence="2">Cytoplasm</location>
    </subcellularLocation>
</comment>
<evidence type="ECO:0000256" key="2">
    <source>
        <dbReference type="ARBA" id="ARBA00004496"/>
    </source>
</evidence>
<dbReference type="InterPro" id="IPR009091">
    <property type="entry name" value="RCC1/BLIP-II"/>
</dbReference>
<evidence type="ECO:0000256" key="8">
    <source>
        <dbReference type="ARBA" id="ARBA00022679"/>
    </source>
</evidence>
<evidence type="ECO:0000256" key="3">
    <source>
        <dbReference type="ARBA" id="ARBA00010886"/>
    </source>
</evidence>
<dbReference type="PANTHER" id="PTHR44535:SF1">
    <property type="entry name" value="SERINE_THREONINE-PROTEIN KINASE NEK9"/>
    <property type="match status" value="1"/>
</dbReference>
<evidence type="ECO:0000313" key="17">
    <source>
        <dbReference type="EMBL" id="CAL1543886.1"/>
    </source>
</evidence>
<keyword evidence="6" id="KW-0723">Serine/threonine-protein kinase</keyword>
<dbReference type="PANTHER" id="PTHR44535">
    <property type="entry name" value="PROTEIN CBG16200"/>
    <property type="match status" value="1"/>
</dbReference>
<feature type="repeat" description="RCC1" evidence="15">
    <location>
        <begin position="98"/>
        <end position="150"/>
    </location>
</feature>
<dbReference type="GO" id="GO:0005524">
    <property type="term" value="F:ATP binding"/>
    <property type="evidence" value="ECO:0007669"/>
    <property type="project" value="UniProtKB-KW"/>
</dbReference>
<dbReference type="GO" id="GO:0046872">
    <property type="term" value="F:metal ion binding"/>
    <property type="evidence" value="ECO:0007669"/>
    <property type="project" value="UniProtKB-KW"/>
</dbReference>
<proteinExistence type="inferred from homology"/>
<dbReference type="PRINTS" id="PR00633">
    <property type="entry name" value="RCCNDNSATION"/>
</dbReference>
<evidence type="ECO:0000256" key="5">
    <source>
        <dbReference type="ARBA" id="ARBA00022490"/>
    </source>
</evidence>
<dbReference type="EC" id="2.7.11.1" evidence="4"/>
<keyword evidence="7" id="KW-0597">Phosphoprotein</keyword>
<reference evidence="17 18" key="1">
    <citation type="submission" date="2024-04" db="EMBL/GenBank/DDBJ databases">
        <authorList>
            <consortium name="Genoscope - CEA"/>
            <person name="William W."/>
        </authorList>
    </citation>
    <scope>NUCLEOTIDE SEQUENCE [LARGE SCALE GENOMIC DNA]</scope>
</reference>
<keyword evidence="12" id="KW-0418">Kinase</keyword>
<keyword evidence="11" id="KW-0547">Nucleotide-binding</keyword>
<evidence type="ECO:0000256" key="10">
    <source>
        <dbReference type="ARBA" id="ARBA00022737"/>
    </source>
</evidence>
<keyword evidence="14" id="KW-0460">Magnesium</keyword>
<comment type="cofactor">
    <cofactor evidence="1">
        <name>Mg(2+)</name>
        <dbReference type="ChEBI" id="CHEBI:18420"/>
    </cofactor>
</comment>
<name>A0AAV2IAQ4_LYMST</name>
<dbReference type="InterPro" id="IPR000408">
    <property type="entry name" value="Reg_chr_condens"/>
</dbReference>
<evidence type="ECO:0000256" key="13">
    <source>
        <dbReference type="ARBA" id="ARBA00022840"/>
    </source>
</evidence>
<feature type="repeat" description="RCC1" evidence="15">
    <location>
        <begin position="269"/>
        <end position="321"/>
    </location>
</feature>
<comment type="caution">
    <text evidence="17">The sequence shown here is derived from an EMBL/GenBank/DDBJ whole genome shotgun (WGS) entry which is preliminary data.</text>
</comment>
<gene>
    <name evidence="17" type="ORF">GSLYS_00017399001</name>
</gene>
<dbReference type="AlphaFoldDB" id="A0AAV2IAQ4"/>
<dbReference type="SUPFAM" id="SSF50985">
    <property type="entry name" value="RCC1/BLIP-II"/>
    <property type="match status" value="1"/>
</dbReference>
<feature type="repeat" description="RCC1" evidence="15">
    <location>
        <begin position="322"/>
        <end position="380"/>
    </location>
</feature>
<keyword evidence="13" id="KW-0067">ATP-binding</keyword>
<comment type="similarity">
    <text evidence="3">Belongs to the protein kinase superfamily. NEK Ser/Thr protein kinase family. NIMA subfamily.</text>
</comment>
<keyword evidence="5" id="KW-0963">Cytoplasm</keyword>
<dbReference type="Proteomes" id="UP001497497">
    <property type="component" value="Unassembled WGS sequence"/>
</dbReference>
<evidence type="ECO:0000256" key="9">
    <source>
        <dbReference type="ARBA" id="ARBA00022723"/>
    </source>
</evidence>
<evidence type="ECO:0000259" key="16">
    <source>
        <dbReference type="Pfam" id="PF25390"/>
    </source>
</evidence>
<dbReference type="InterPro" id="IPR058923">
    <property type="entry name" value="RCC1-like_dom"/>
</dbReference>
<evidence type="ECO:0000256" key="11">
    <source>
        <dbReference type="ARBA" id="ARBA00022741"/>
    </source>
</evidence>
<dbReference type="PROSITE" id="PS50012">
    <property type="entry name" value="RCC1_3"/>
    <property type="match status" value="5"/>
</dbReference>
<keyword evidence="18" id="KW-1185">Reference proteome</keyword>